<keyword evidence="4" id="KW-1185">Reference proteome</keyword>
<name>A0ABP7WWK5_9GAMM</name>
<reference evidence="4" key="1">
    <citation type="journal article" date="2019" name="Int. J. Syst. Evol. Microbiol.">
        <title>The Global Catalogue of Microorganisms (GCM) 10K type strain sequencing project: providing services to taxonomists for standard genome sequencing and annotation.</title>
        <authorList>
            <consortium name="The Broad Institute Genomics Platform"/>
            <consortium name="The Broad Institute Genome Sequencing Center for Infectious Disease"/>
            <person name="Wu L."/>
            <person name="Ma J."/>
        </authorList>
    </citation>
    <scope>NUCLEOTIDE SEQUENCE [LARGE SCALE GENOMIC DNA]</scope>
    <source>
        <strain evidence="4">JCM 17304</strain>
    </source>
</reference>
<dbReference type="Pfam" id="PF10675">
    <property type="entry name" value="DUF2489"/>
    <property type="match status" value="1"/>
</dbReference>
<keyword evidence="1" id="KW-0472">Membrane</keyword>
<keyword evidence="1" id="KW-0812">Transmembrane</keyword>
<dbReference type="EMBL" id="BAABDM010000004">
    <property type="protein sequence ID" value="GAA4098167.1"/>
    <property type="molecule type" value="Genomic_DNA"/>
</dbReference>
<dbReference type="Proteomes" id="UP001500392">
    <property type="component" value="Unassembled WGS sequence"/>
</dbReference>
<feature type="transmembrane region" description="Helical" evidence="1">
    <location>
        <begin position="6"/>
        <end position="27"/>
    </location>
</feature>
<evidence type="ECO:0000256" key="1">
    <source>
        <dbReference type="SAM" id="Phobius"/>
    </source>
</evidence>
<dbReference type="InterPro" id="IPR019617">
    <property type="entry name" value="DUF2489"/>
</dbReference>
<evidence type="ECO:0000313" key="3">
    <source>
        <dbReference type="EMBL" id="GAA4098167.1"/>
    </source>
</evidence>
<evidence type="ECO:0000259" key="2">
    <source>
        <dbReference type="Pfam" id="PF10675"/>
    </source>
</evidence>
<sequence>MAEYRVWLIAASVIIVVLAVIAGRLLWQLRAQQRREEAERLGYESESAVQRKAAREGISILVRSYIAGQVGGSECALRVAVLSETAAMDAACSDDIGVFRDMAAALAHIPTHAGWKALSSAQRAAYTTEMADIEAQYSDSLQLASERLSRVA</sequence>
<organism evidence="3 4">
    <name type="scientific">Zhongshania borealis</name>
    <dbReference type="NCBI Taxonomy" id="889488"/>
    <lineage>
        <taxon>Bacteria</taxon>
        <taxon>Pseudomonadati</taxon>
        <taxon>Pseudomonadota</taxon>
        <taxon>Gammaproteobacteria</taxon>
        <taxon>Cellvibrionales</taxon>
        <taxon>Spongiibacteraceae</taxon>
        <taxon>Zhongshania</taxon>
    </lineage>
</organism>
<accession>A0ABP7WWK5</accession>
<evidence type="ECO:0000313" key="4">
    <source>
        <dbReference type="Proteomes" id="UP001500392"/>
    </source>
</evidence>
<protein>
    <recommendedName>
        <fullName evidence="2">DUF2489 domain-containing protein</fullName>
    </recommendedName>
</protein>
<dbReference type="RefSeq" id="WP_344936206.1">
    <property type="nucleotide sequence ID" value="NZ_BAABDM010000004.1"/>
</dbReference>
<proteinExistence type="predicted"/>
<feature type="domain" description="DUF2489" evidence="2">
    <location>
        <begin position="15"/>
        <end position="147"/>
    </location>
</feature>
<gene>
    <name evidence="3" type="ORF">GCM10022414_23740</name>
</gene>
<comment type="caution">
    <text evidence="3">The sequence shown here is derived from an EMBL/GenBank/DDBJ whole genome shotgun (WGS) entry which is preliminary data.</text>
</comment>
<keyword evidence="1" id="KW-1133">Transmembrane helix</keyword>